<dbReference type="AlphaFoldDB" id="A0A8T0UHC2"/>
<dbReference type="InterPro" id="IPR032675">
    <property type="entry name" value="LRR_dom_sf"/>
</dbReference>
<proteinExistence type="inferred from homology"/>
<dbReference type="Gene3D" id="1.20.5.4130">
    <property type="match status" value="1"/>
</dbReference>
<dbReference type="Pfam" id="PF18052">
    <property type="entry name" value="Rx_N"/>
    <property type="match status" value="1"/>
</dbReference>
<name>A0A8T0UHC2_PANVG</name>
<feature type="domain" description="Disease resistance N-terminal" evidence="8">
    <location>
        <begin position="12"/>
        <end position="97"/>
    </location>
</feature>
<evidence type="ECO:0000256" key="3">
    <source>
        <dbReference type="ARBA" id="ARBA00022737"/>
    </source>
</evidence>
<sequence length="906" mass="103258">MVLTMASASSGVMNSLLAKLTALMAEEYGKLKGVQKEVKFLQDEFRSMTALLDKLADMDDLDDSQVKEWRNQVREMSYDIEDCIDDFMHHLNNNDASIGFVNRTARLLKKLRVRHQIANKIQEVKSLVKVVSERRMRYKIDEYNPKCNYVHIDPRVVAIYAEAAGLVGIDVPRYELTKLLMSEEAKLRVASIVGFGGLGKTTLAIEVYRKLESQFDCRAFVSVSQRPDITRVLNIILSELKRQYLPQMYEEQLHHTCEVKDLLRDIRNLIHDKRYFIIIDDLWHSSAWDVIKCAFPENNCGSRVLTTTRIHSVAIACCSSSQKYVYRMKSLSAKDSKKLFFNRIFGSQEVISPDTFEDISADILKKCGGLPLAIISIASLLAGQPKTKWEYVRNSLACMFEGNPTLEGMKQILDLSYRDLPHHLKTCLLYLGMYPEDYIIEKQDLVRQWTAEGFVSKLHGLDMEDVAGSYFNELINRSMIQPVDTDCNDEVLSCRIHDIMLDLIRSRSAEENFTAVIGDLQAITELHRKIRRVSLQNDGEDHSHSMASTIIKKTLSKVRSLVSFGIYLEPSFFELKYIRVLVLYFPGYWGDSRVDLAGISGLLLLRYLKIVNILFELPGQLGELRHLETLELDPCWGPVNIPSDIVRLPRLLHLIVPRRTQLPDGIGELKSLRTLQWFDFANNSVENIMCLGELTNLRDLRLHWGTLPLADAASRIDALHSSLQRLSHSSNLKNLVAENYRLSMLNFNGLSTLSPSPRHIQSLCFIGCWFSRIPRWISQLRDLYSLEIMVRNVLSKDGDVGILEGLPSLVHLDLKIIECQDERIVISGTSMSFRALKHLLITSPKLLLTFGEGALPRIQKLDVRFNAKWCDRSTGTCCLPIGSEHLQQALEKSMSSRWAQVPVNAT</sequence>
<dbReference type="InterPro" id="IPR042197">
    <property type="entry name" value="Apaf_helical"/>
</dbReference>
<evidence type="ECO:0000259" key="7">
    <source>
        <dbReference type="Pfam" id="PF00931"/>
    </source>
</evidence>
<evidence type="ECO:0000313" key="12">
    <source>
        <dbReference type="Proteomes" id="UP000823388"/>
    </source>
</evidence>
<dbReference type="GO" id="GO:0042742">
    <property type="term" value="P:defense response to bacterium"/>
    <property type="evidence" value="ECO:0007669"/>
    <property type="project" value="UniProtKB-ARBA"/>
</dbReference>
<dbReference type="PRINTS" id="PR00364">
    <property type="entry name" value="DISEASERSIST"/>
</dbReference>
<keyword evidence="2" id="KW-0433">Leucine-rich repeat</keyword>
<comment type="similarity">
    <text evidence="1">Belongs to the disease resistance NB-LRR family.</text>
</comment>
<dbReference type="InterPro" id="IPR055414">
    <property type="entry name" value="LRR_R13L4/SHOC2-like"/>
</dbReference>
<keyword evidence="6" id="KW-0175">Coiled coil</keyword>
<dbReference type="EMBL" id="CM029041">
    <property type="protein sequence ID" value="KAG2623410.1"/>
    <property type="molecule type" value="Genomic_DNA"/>
</dbReference>
<dbReference type="FunFam" id="3.40.50.300:FF:001091">
    <property type="entry name" value="Probable disease resistance protein At1g61300"/>
    <property type="match status" value="1"/>
</dbReference>
<evidence type="ECO:0000259" key="8">
    <source>
        <dbReference type="Pfam" id="PF18052"/>
    </source>
</evidence>
<evidence type="ECO:0000256" key="1">
    <source>
        <dbReference type="ARBA" id="ARBA00008894"/>
    </source>
</evidence>
<dbReference type="Pfam" id="PF23559">
    <property type="entry name" value="WHD_DRP"/>
    <property type="match status" value="1"/>
</dbReference>
<dbReference type="Pfam" id="PF00931">
    <property type="entry name" value="NB-ARC"/>
    <property type="match status" value="1"/>
</dbReference>
<dbReference type="PANTHER" id="PTHR23155">
    <property type="entry name" value="DISEASE RESISTANCE PROTEIN RP"/>
    <property type="match status" value="1"/>
</dbReference>
<organism evidence="11 12">
    <name type="scientific">Panicum virgatum</name>
    <name type="common">Blackwell switchgrass</name>
    <dbReference type="NCBI Taxonomy" id="38727"/>
    <lineage>
        <taxon>Eukaryota</taxon>
        <taxon>Viridiplantae</taxon>
        <taxon>Streptophyta</taxon>
        <taxon>Embryophyta</taxon>
        <taxon>Tracheophyta</taxon>
        <taxon>Spermatophyta</taxon>
        <taxon>Magnoliopsida</taxon>
        <taxon>Liliopsida</taxon>
        <taxon>Poales</taxon>
        <taxon>Poaceae</taxon>
        <taxon>PACMAD clade</taxon>
        <taxon>Panicoideae</taxon>
        <taxon>Panicodae</taxon>
        <taxon>Paniceae</taxon>
        <taxon>Panicinae</taxon>
        <taxon>Panicum</taxon>
        <taxon>Panicum sect. Hiantes</taxon>
    </lineage>
</organism>
<dbReference type="InterPro" id="IPR036388">
    <property type="entry name" value="WH-like_DNA-bd_sf"/>
</dbReference>
<dbReference type="Gene3D" id="1.10.8.430">
    <property type="entry name" value="Helical domain of apoptotic protease-activating factors"/>
    <property type="match status" value="1"/>
</dbReference>
<keyword evidence="5" id="KW-0611">Plant defense</keyword>
<dbReference type="Gene3D" id="3.40.50.300">
    <property type="entry name" value="P-loop containing nucleotide triphosphate hydrolases"/>
    <property type="match status" value="1"/>
</dbReference>
<feature type="domain" description="Disease resistance R13L4/SHOC-2-like LRR" evidence="10">
    <location>
        <begin position="557"/>
        <end position="890"/>
    </location>
</feature>
<dbReference type="InterPro" id="IPR027417">
    <property type="entry name" value="P-loop_NTPase"/>
</dbReference>
<dbReference type="CDD" id="cd14798">
    <property type="entry name" value="RX-CC_like"/>
    <property type="match status" value="1"/>
</dbReference>
<evidence type="ECO:0000256" key="6">
    <source>
        <dbReference type="ARBA" id="ARBA00023054"/>
    </source>
</evidence>
<feature type="domain" description="NB-ARC" evidence="7">
    <location>
        <begin position="177"/>
        <end position="345"/>
    </location>
</feature>
<dbReference type="Pfam" id="PF23598">
    <property type="entry name" value="LRR_14"/>
    <property type="match status" value="1"/>
</dbReference>
<keyword evidence="3" id="KW-0677">Repeat</keyword>
<dbReference type="GO" id="GO:0009626">
    <property type="term" value="P:plant-type hypersensitive response"/>
    <property type="evidence" value="ECO:0007669"/>
    <property type="project" value="UniProtKB-ARBA"/>
</dbReference>
<evidence type="ECO:0000256" key="5">
    <source>
        <dbReference type="ARBA" id="ARBA00022821"/>
    </source>
</evidence>
<accession>A0A8T0UHC2</accession>
<evidence type="ECO:0000259" key="9">
    <source>
        <dbReference type="Pfam" id="PF23559"/>
    </source>
</evidence>
<feature type="domain" description="Disease resistance protein winged helix" evidence="9">
    <location>
        <begin position="433"/>
        <end position="504"/>
    </location>
</feature>
<dbReference type="PANTHER" id="PTHR23155:SF906">
    <property type="entry name" value="OS08G0205100 PROTEIN"/>
    <property type="match status" value="1"/>
</dbReference>
<dbReference type="GO" id="GO:0043531">
    <property type="term" value="F:ADP binding"/>
    <property type="evidence" value="ECO:0007669"/>
    <property type="project" value="InterPro"/>
</dbReference>
<dbReference type="InterPro" id="IPR038005">
    <property type="entry name" value="RX-like_CC"/>
</dbReference>
<dbReference type="InterPro" id="IPR002182">
    <property type="entry name" value="NB-ARC"/>
</dbReference>
<dbReference type="FunFam" id="1.10.10.10:FF:000322">
    <property type="entry name" value="Probable disease resistance protein At1g63360"/>
    <property type="match status" value="1"/>
</dbReference>
<evidence type="ECO:0000259" key="10">
    <source>
        <dbReference type="Pfam" id="PF23598"/>
    </source>
</evidence>
<dbReference type="Gene3D" id="1.10.10.10">
    <property type="entry name" value="Winged helix-like DNA-binding domain superfamily/Winged helix DNA-binding domain"/>
    <property type="match status" value="1"/>
</dbReference>
<evidence type="ECO:0000256" key="2">
    <source>
        <dbReference type="ARBA" id="ARBA00022614"/>
    </source>
</evidence>
<protein>
    <submittedName>
        <fullName evidence="11">Uncharacterized protein</fullName>
    </submittedName>
</protein>
<comment type="caution">
    <text evidence="11">The sequence shown here is derived from an EMBL/GenBank/DDBJ whole genome shotgun (WGS) entry which is preliminary data.</text>
</comment>
<keyword evidence="12" id="KW-1185">Reference proteome</keyword>
<dbReference type="InterPro" id="IPR058922">
    <property type="entry name" value="WHD_DRP"/>
</dbReference>
<gene>
    <name evidence="11" type="ORF">PVAP13_3KG059700</name>
</gene>
<reference evidence="11 12" key="1">
    <citation type="submission" date="2020-05" db="EMBL/GenBank/DDBJ databases">
        <title>WGS assembly of Panicum virgatum.</title>
        <authorList>
            <person name="Lovell J.T."/>
            <person name="Jenkins J."/>
            <person name="Shu S."/>
            <person name="Juenger T.E."/>
            <person name="Schmutz J."/>
        </authorList>
    </citation>
    <scope>NUCLEOTIDE SEQUENCE</scope>
    <source>
        <strain evidence="11">AP13</strain>
        <strain evidence="12">cv. AP13</strain>
    </source>
</reference>
<dbReference type="Proteomes" id="UP000823388">
    <property type="component" value="Chromosome 3K"/>
</dbReference>
<dbReference type="SUPFAM" id="SSF52540">
    <property type="entry name" value="P-loop containing nucleoside triphosphate hydrolases"/>
    <property type="match status" value="1"/>
</dbReference>
<dbReference type="InterPro" id="IPR044974">
    <property type="entry name" value="Disease_R_plants"/>
</dbReference>
<dbReference type="SUPFAM" id="SSF52058">
    <property type="entry name" value="L domain-like"/>
    <property type="match status" value="1"/>
</dbReference>
<keyword evidence="4" id="KW-0547">Nucleotide-binding</keyword>
<dbReference type="Gene3D" id="3.80.10.10">
    <property type="entry name" value="Ribonuclease Inhibitor"/>
    <property type="match status" value="1"/>
</dbReference>
<dbReference type="GO" id="GO:0002758">
    <property type="term" value="P:innate immune response-activating signaling pathway"/>
    <property type="evidence" value="ECO:0007669"/>
    <property type="project" value="UniProtKB-ARBA"/>
</dbReference>
<dbReference type="EMBL" id="CM029041">
    <property type="protein sequence ID" value="KAG2623411.1"/>
    <property type="molecule type" value="Genomic_DNA"/>
</dbReference>
<dbReference type="EMBL" id="CM029041">
    <property type="protein sequence ID" value="KAG2623409.1"/>
    <property type="molecule type" value="Genomic_DNA"/>
</dbReference>
<evidence type="ECO:0000313" key="11">
    <source>
        <dbReference type="EMBL" id="KAG2623411.1"/>
    </source>
</evidence>
<dbReference type="OrthoDB" id="605080at2759"/>
<dbReference type="InterPro" id="IPR041118">
    <property type="entry name" value="Rx_N"/>
</dbReference>
<evidence type="ECO:0000256" key="4">
    <source>
        <dbReference type="ARBA" id="ARBA00022741"/>
    </source>
</evidence>